<dbReference type="EMBL" id="CH408155">
    <property type="protein sequence ID" value="EDK35967.2"/>
    <property type="molecule type" value="Genomic_DNA"/>
</dbReference>
<evidence type="ECO:0000256" key="9">
    <source>
        <dbReference type="RuleBase" id="RU364142"/>
    </source>
</evidence>
<dbReference type="Proteomes" id="UP000001997">
    <property type="component" value="Unassembled WGS sequence"/>
</dbReference>
<comment type="similarity">
    <text evidence="2 9">Belongs to the Mediator complex subunit 5 family.</text>
</comment>
<dbReference type="AlphaFoldDB" id="A5D9W0"/>
<dbReference type="OMA" id="MVINICG"/>
<dbReference type="VEuPathDB" id="FungiDB:PGUG_00065"/>
<evidence type="ECO:0000256" key="6">
    <source>
        <dbReference type="ARBA" id="ARBA00023163"/>
    </source>
</evidence>
<dbReference type="GO" id="GO:0006357">
    <property type="term" value="P:regulation of transcription by RNA polymerase II"/>
    <property type="evidence" value="ECO:0007669"/>
    <property type="project" value="InterPro"/>
</dbReference>
<dbReference type="KEGG" id="pgu:PGUG_00065"/>
<evidence type="ECO:0000256" key="4">
    <source>
        <dbReference type="ARBA" id="ARBA00023015"/>
    </source>
</evidence>
<dbReference type="HOGENOM" id="CLU_012200_0_0_1"/>
<dbReference type="STRING" id="294746.A5D9W0"/>
<evidence type="ECO:0000313" key="10">
    <source>
        <dbReference type="EMBL" id="EDK35967.2"/>
    </source>
</evidence>
<evidence type="ECO:0000313" key="11">
    <source>
        <dbReference type="Proteomes" id="UP000001997"/>
    </source>
</evidence>
<dbReference type="InterPro" id="IPR014801">
    <property type="entry name" value="Mediator_Med5_fun"/>
</dbReference>
<evidence type="ECO:0000256" key="5">
    <source>
        <dbReference type="ARBA" id="ARBA00023159"/>
    </source>
</evidence>
<sequence>MADTMDLHKLVKNSVRRSLPPKSFLYLFEQLDRRQSISGKELHEYLMKFTNKRAYDNAVQQYILVVASSSSSRMEQFWVNLVELEQEDQKKHFRGLYDMIILKKPQPVVPELVSDIINVHFPKYFEQLVAKNATGNADLISLASTLWATLLDAYSSLVQSDKLKSFVIYIMAHKRFLREDVMEYLLYKSRPVLSASNVELPNDNLNSKDLPLDSNASNSLVRQLSGPITNMKKNTRLFEIKKYFWLLSSMKNWTFNQDNFLKDYEKFCMSKSQSHIVKKSYSLVYDITLSMFNGFAVSLISDEPPYVLFNWNNFIITRLPHILASVKFLASTSDSSDSSQETLEDAILNAFNALNESTVKAITALDSKTFSYTDLRQAFIKSCVYSGILAVPSFHRFFPMEARTTQQMLSHEMHSFGNIESVQKGLEKTLLNISCEFTSLEESGLYEYIQSIPKLLKYSKSKQIEFTNVLSTIFSQLIENNDDEKLYRLLLTLMNNIEAMELFAFNASRGPLDVIEKLIVFLDSSEWGSDDDNFQESYTHFGVILLGIISMINIFALDFSQVSVKTSFTSDYINNFFYRLCDNLSNRASTTTEEETTIVQNYNSLCADWINALFDDTNDGLPDDLIRAVHVKQIYKLIPIVFQQAVTATISKTINFKILTKWH</sequence>
<evidence type="ECO:0000256" key="8">
    <source>
        <dbReference type="ARBA" id="ARBA00031256"/>
    </source>
</evidence>
<evidence type="ECO:0000256" key="2">
    <source>
        <dbReference type="ARBA" id="ARBA00008782"/>
    </source>
</evidence>
<comment type="subunit">
    <text evidence="9">Component of the Mediator complex.</text>
</comment>
<dbReference type="GeneID" id="5128740"/>
<evidence type="ECO:0000256" key="3">
    <source>
        <dbReference type="ARBA" id="ARBA00020628"/>
    </source>
</evidence>
<accession>A5D9W0</accession>
<keyword evidence="7 9" id="KW-0539">Nucleus</keyword>
<keyword evidence="6 9" id="KW-0804">Transcription</keyword>
<name>A5D9W0_PICGU</name>
<keyword evidence="4 9" id="KW-0805">Transcription regulation</keyword>
<comment type="subcellular location">
    <subcellularLocation>
        <location evidence="1 9">Nucleus</location>
    </subcellularLocation>
</comment>
<gene>
    <name evidence="9" type="primary">MED5</name>
    <name evidence="10" type="ORF">PGUG_00065</name>
</gene>
<keyword evidence="5 9" id="KW-0010">Activator</keyword>
<dbReference type="Pfam" id="PF08689">
    <property type="entry name" value="Med5"/>
    <property type="match status" value="1"/>
</dbReference>
<comment type="function">
    <text evidence="9">Component of the Mediator complex, a coactivator involved in the regulated transcription of nearly all RNA polymerase II-dependent genes. Mediator functions as a bridge to convey information from gene-specific regulatory proteins to the basal RNA polymerase II transcription machinery. Mediator is recruited to promoters by direct interactions with regulatory proteins and serves as a scaffold for the assembly of a functional preinitiation complex with RNA polymerase II and the general transcription factors.</text>
</comment>
<protein>
    <recommendedName>
        <fullName evidence="3 9">Mediator of RNA polymerase II transcription subunit 5</fullName>
    </recommendedName>
    <alternativeName>
        <fullName evidence="8 9">Mediator complex subunit 5</fullName>
    </alternativeName>
</protein>
<proteinExistence type="inferred from homology"/>
<reference evidence="10 11" key="1">
    <citation type="journal article" date="2009" name="Nature">
        <title>Evolution of pathogenicity and sexual reproduction in eight Candida genomes.</title>
        <authorList>
            <person name="Butler G."/>
            <person name="Rasmussen M.D."/>
            <person name="Lin M.F."/>
            <person name="Santos M.A."/>
            <person name="Sakthikumar S."/>
            <person name="Munro C.A."/>
            <person name="Rheinbay E."/>
            <person name="Grabherr M."/>
            <person name="Forche A."/>
            <person name="Reedy J.L."/>
            <person name="Agrafioti I."/>
            <person name="Arnaud M.B."/>
            <person name="Bates S."/>
            <person name="Brown A.J."/>
            <person name="Brunke S."/>
            <person name="Costanzo M.C."/>
            <person name="Fitzpatrick D.A."/>
            <person name="de Groot P.W."/>
            <person name="Harris D."/>
            <person name="Hoyer L.L."/>
            <person name="Hube B."/>
            <person name="Klis F.M."/>
            <person name="Kodira C."/>
            <person name="Lennard N."/>
            <person name="Logue M.E."/>
            <person name="Martin R."/>
            <person name="Neiman A.M."/>
            <person name="Nikolaou E."/>
            <person name="Quail M.A."/>
            <person name="Quinn J."/>
            <person name="Santos M.C."/>
            <person name="Schmitzberger F.F."/>
            <person name="Sherlock G."/>
            <person name="Shah P."/>
            <person name="Silverstein K.A."/>
            <person name="Skrzypek M.S."/>
            <person name="Soll D."/>
            <person name="Staggs R."/>
            <person name="Stansfield I."/>
            <person name="Stumpf M.P."/>
            <person name="Sudbery P.E."/>
            <person name="Srikantha T."/>
            <person name="Zeng Q."/>
            <person name="Berman J."/>
            <person name="Berriman M."/>
            <person name="Heitman J."/>
            <person name="Gow N.A."/>
            <person name="Lorenz M.C."/>
            <person name="Birren B.W."/>
            <person name="Kellis M."/>
            <person name="Cuomo C.A."/>
        </authorList>
    </citation>
    <scope>NUCLEOTIDE SEQUENCE [LARGE SCALE GENOMIC DNA]</scope>
    <source>
        <strain evidence="11">ATCC 6260 / CBS 566 / DSM 6381 / JCM 1539 / NBRC 10279 / NRRL Y-324</strain>
    </source>
</reference>
<dbReference type="GO" id="GO:0016592">
    <property type="term" value="C:mediator complex"/>
    <property type="evidence" value="ECO:0007669"/>
    <property type="project" value="InterPro"/>
</dbReference>
<dbReference type="PANTHER" id="PTHR35784">
    <property type="entry name" value="MEDIATOR OF RNA POLYMERASE II TRANSCRIPTION SUBUNIT 5"/>
    <property type="match status" value="1"/>
</dbReference>
<dbReference type="OrthoDB" id="5322661at2759"/>
<evidence type="ECO:0000256" key="1">
    <source>
        <dbReference type="ARBA" id="ARBA00004123"/>
    </source>
</evidence>
<keyword evidence="11" id="KW-1185">Reference proteome</keyword>
<dbReference type="InParanoid" id="A5D9W0"/>
<dbReference type="GO" id="GO:0003712">
    <property type="term" value="F:transcription coregulator activity"/>
    <property type="evidence" value="ECO:0007669"/>
    <property type="project" value="InterPro"/>
</dbReference>
<organism evidence="10 11">
    <name type="scientific">Meyerozyma guilliermondii (strain ATCC 6260 / CBS 566 / DSM 6381 / JCM 1539 / NBRC 10279 / NRRL Y-324)</name>
    <name type="common">Yeast</name>
    <name type="synonym">Candida guilliermondii</name>
    <dbReference type="NCBI Taxonomy" id="294746"/>
    <lineage>
        <taxon>Eukaryota</taxon>
        <taxon>Fungi</taxon>
        <taxon>Dikarya</taxon>
        <taxon>Ascomycota</taxon>
        <taxon>Saccharomycotina</taxon>
        <taxon>Pichiomycetes</taxon>
        <taxon>Debaryomycetaceae</taxon>
        <taxon>Meyerozyma</taxon>
    </lineage>
</organism>
<dbReference type="PANTHER" id="PTHR35784:SF1">
    <property type="entry name" value="MEDIATOR OF RNA POLYMERASE II TRANSCRIPTION SUBUNIT 5"/>
    <property type="match status" value="1"/>
</dbReference>
<evidence type="ECO:0000256" key="7">
    <source>
        <dbReference type="ARBA" id="ARBA00023242"/>
    </source>
</evidence>
<dbReference type="eggNOG" id="ENOG502R1HB">
    <property type="taxonomic scope" value="Eukaryota"/>
</dbReference>